<name>A0ABN9T8X0_9DINO</name>
<feature type="repeat" description="TPR" evidence="1">
    <location>
        <begin position="36"/>
        <end position="69"/>
    </location>
</feature>
<dbReference type="InterPro" id="IPR007052">
    <property type="entry name" value="CS_dom"/>
</dbReference>
<dbReference type="PANTHER" id="PTHR45862">
    <property type="entry name" value="PROTEIN SGT1 HOMOLOG"/>
    <property type="match status" value="1"/>
</dbReference>
<comment type="caution">
    <text evidence="3">The sequence shown here is derived from an EMBL/GenBank/DDBJ whole genome shotgun (WGS) entry which is preliminary data.</text>
</comment>
<dbReference type="EMBL" id="CAUYUJ010014466">
    <property type="protein sequence ID" value="CAK0841575.1"/>
    <property type="molecule type" value="Genomic_DNA"/>
</dbReference>
<dbReference type="InterPro" id="IPR019734">
    <property type="entry name" value="TPR_rpt"/>
</dbReference>
<evidence type="ECO:0000259" key="2">
    <source>
        <dbReference type="Pfam" id="PF04969"/>
    </source>
</evidence>
<dbReference type="SMART" id="SM00028">
    <property type="entry name" value="TPR"/>
    <property type="match status" value="2"/>
</dbReference>
<dbReference type="InterPro" id="IPR011990">
    <property type="entry name" value="TPR-like_helical_dom_sf"/>
</dbReference>
<keyword evidence="1" id="KW-0802">TPR repeat</keyword>
<proteinExistence type="predicted"/>
<organism evidence="3 4">
    <name type="scientific">Prorocentrum cordatum</name>
    <dbReference type="NCBI Taxonomy" id="2364126"/>
    <lineage>
        <taxon>Eukaryota</taxon>
        <taxon>Sar</taxon>
        <taxon>Alveolata</taxon>
        <taxon>Dinophyceae</taxon>
        <taxon>Prorocentrales</taxon>
        <taxon>Prorocentraceae</taxon>
        <taxon>Prorocentrum</taxon>
    </lineage>
</organism>
<dbReference type="InterPro" id="IPR044563">
    <property type="entry name" value="Sgt1-like"/>
</dbReference>
<feature type="domain" description="CS" evidence="2">
    <location>
        <begin position="180"/>
        <end position="216"/>
    </location>
</feature>
<gene>
    <name evidence="3" type="ORF">PCOR1329_LOCUS36745</name>
</gene>
<reference evidence="3" key="1">
    <citation type="submission" date="2023-10" db="EMBL/GenBank/DDBJ databases">
        <authorList>
            <person name="Chen Y."/>
            <person name="Shah S."/>
            <person name="Dougan E. K."/>
            <person name="Thang M."/>
            <person name="Chan C."/>
        </authorList>
    </citation>
    <scope>NUCLEOTIDE SEQUENCE [LARGE SCALE GENOMIC DNA]</scope>
</reference>
<dbReference type="SUPFAM" id="SSF49764">
    <property type="entry name" value="HSP20-like chaperones"/>
    <property type="match status" value="1"/>
</dbReference>
<dbReference type="PROSITE" id="PS50005">
    <property type="entry name" value="TPR"/>
    <property type="match status" value="1"/>
</dbReference>
<dbReference type="SUPFAM" id="SSF48452">
    <property type="entry name" value="TPR-like"/>
    <property type="match status" value="1"/>
</dbReference>
<accession>A0ABN9T8X0</accession>
<dbReference type="Pfam" id="PF04969">
    <property type="entry name" value="CS"/>
    <property type="match status" value="1"/>
</dbReference>
<dbReference type="Gene3D" id="1.25.40.10">
    <property type="entry name" value="Tetratricopeptide repeat domain"/>
    <property type="match status" value="1"/>
</dbReference>
<keyword evidence="4" id="KW-1185">Reference proteome</keyword>
<protein>
    <recommendedName>
        <fullName evidence="2">CS domain-containing protein</fullName>
    </recommendedName>
</protein>
<dbReference type="InterPro" id="IPR008978">
    <property type="entry name" value="HSP20-like_chaperone"/>
</dbReference>
<evidence type="ECO:0000256" key="1">
    <source>
        <dbReference type="PROSITE-ProRule" id="PRU00339"/>
    </source>
</evidence>
<evidence type="ECO:0000313" key="3">
    <source>
        <dbReference type="EMBL" id="CAK0841575.1"/>
    </source>
</evidence>
<dbReference type="Proteomes" id="UP001189429">
    <property type="component" value="Unassembled WGS sequence"/>
</dbReference>
<sequence length="225" mass="24118">MNAASLFGSANQLYVKEEYEEALKHYTCAVTLQDCAEYRVCRAAAYLRLGKFEETLDDAKEALALDPKNHVALHWRGVALFYIRYASAKLAFEESLQLAPAAKAPRALWIRKCDAELSGSTLPLGGLVAELSKAAPAAAASASAPPKAAAAAPPAPVSTVAQARQAAGEPAAAGRRPVRREWYQNNSHVFITLFAKGVPQADCEVDFRERELSISFPVPSSAGDT</sequence>
<evidence type="ECO:0000313" key="4">
    <source>
        <dbReference type="Proteomes" id="UP001189429"/>
    </source>
</evidence>
<dbReference type="Gene3D" id="2.60.40.790">
    <property type="match status" value="1"/>
</dbReference>